<accession>A0A7S4T1Y8</accession>
<feature type="compositionally biased region" description="Basic and acidic residues" evidence="1">
    <location>
        <begin position="12"/>
        <end position="24"/>
    </location>
</feature>
<dbReference type="AlphaFoldDB" id="A0A7S4T1Y8"/>
<feature type="compositionally biased region" description="Basic and acidic residues" evidence="1">
    <location>
        <begin position="31"/>
        <end position="41"/>
    </location>
</feature>
<feature type="compositionally biased region" description="Polar residues" evidence="1">
    <location>
        <begin position="1"/>
        <end position="10"/>
    </location>
</feature>
<proteinExistence type="predicted"/>
<feature type="transmembrane region" description="Helical" evidence="2">
    <location>
        <begin position="302"/>
        <end position="324"/>
    </location>
</feature>
<feature type="compositionally biased region" description="Low complexity" evidence="1">
    <location>
        <begin position="390"/>
        <end position="416"/>
    </location>
</feature>
<keyword evidence="2" id="KW-0472">Membrane</keyword>
<feature type="compositionally biased region" description="Pro residues" evidence="1">
    <location>
        <begin position="333"/>
        <end position="389"/>
    </location>
</feature>
<feature type="region of interest" description="Disordered" evidence="1">
    <location>
        <begin position="1"/>
        <end position="41"/>
    </location>
</feature>
<gene>
    <name evidence="3" type="ORF">DBRI00130_LOCUS41567</name>
</gene>
<feature type="compositionally biased region" description="Polar residues" evidence="1">
    <location>
        <begin position="142"/>
        <end position="153"/>
    </location>
</feature>
<evidence type="ECO:0000256" key="2">
    <source>
        <dbReference type="SAM" id="Phobius"/>
    </source>
</evidence>
<keyword evidence="2" id="KW-1133">Transmembrane helix</keyword>
<reference evidence="3" key="1">
    <citation type="submission" date="2021-01" db="EMBL/GenBank/DDBJ databases">
        <authorList>
            <person name="Corre E."/>
            <person name="Pelletier E."/>
            <person name="Niang G."/>
            <person name="Scheremetjew M."/>
            <person name="Finn R."/>
            <person name="Kale V."/>
            <person name="Holt S."/>
            <person name="Cochrane G."/>
            <person name="Meng A."/>
            <person name="Brown T."/>
            <person name="Cohen L."/>
        </authorList>
    </citation>
    <scope>NUCLEOTIDE SEQUENCE</scope>
    <source>
        <strain evidence="3">GSO104</strain>
    </source>
</reference>
<feature type="region of interest" description="Disordered" evidence="1">
    <location>
        <begin position="328"/>
        <end position="443"/>
    </location>
</feature>
<feature type="compositionally biased region" description="Basic and acidic residues" evidence="1">
    <location>
        <begin position="80"/>
        <end position="90"/>
    </location>
</feature>
<sequence length="443" mass="49108">MCKTSSQSIDITPKENMEAEKSKETLSQGPDEMRPKQKEDLEEKIARKMNGSSARTTAVKSLEMLDERIARKTSSNVTSHCDKGNSKEIKILGQTPPAQTPHAIKHKQIEDLEEKIAQKTNGSSARTTTVKSLEMLDERIAQKNSRNTKSYQDGTKVPGETAVVKSTTQKAKEDAKIATKQEVQKQQQQKSDMDMPNTQNACNTRHFESQQNVHDAPSIVPSAPLYENQSTPTIEIPITAVAMLVPEQEDNDFIDNPFDIEKQQQINEQNEEQKEKPPLVPVAKFEYITKRKHWVDFGNRKVQIVVCFIFLLIIGLAVGIGLTFGSRLKRRPPMGPPPPRPSPNSPRPPRPSPNSPPPPRPSPNSSPPPRPSPNSSPPPRPSPNSPPANSPNSSPRNSPNSRPKNSPNSPTQSSPPGGKSNGNLRKLERDPSIQKIAKHRYLH</sequence>
<feature type="region of interest" description="Disordered" evidence="1">
    <location>
        <begin position="140"/>
        <end position="180"/>
    </location>
</feature>
<organism evidence="3">
    <name type="scientific">Ditylum brightwellii</name>
    <dbReference type="NCBI Taxonomy" id="49249"/>
    <lineage>
        <taxon>Eukaryota</taxon>
        <taxon>Sar</taxon>
        <taxon>Stramenopiles</taxon>
        <taxon>Ochrophyta</taxon>
        <taxon>Bacillariophyta</taxon>
        <taxon>Mediophyceae</taxon>
        <taxon>Lithodesmiophycidae</taxon>
        <taxon>Lithodesmiales</taxon>
        <taxon>Lithodesmiaceae</taxon>
        <taxon>Ditylum</taxon>
    </lineage>
</organism>
<protein>
    <submittedName>
        <fullName evidence="3">Uncharacterized protein</fullName>
    </submittedName>
</protein>
<feature type="region of interest" description="Disordered" evidence="1">
    <location>
        <begin position="71"/>
        <end position="102"/>
    </location>
</feature>
<name>A0A7S4T1Y8_9STRA</name>
<dbReference type="EMBL" id="HBNS01057778">
    <property type="protein sequence ID" value="CAE4662378.1"/>
    <property type="molecule type" value="Transcribed_RNA"/>
</dbReference>
<keyword evidence="2" id="KW-0812">Transmembrane</keyword>
<evidence type="ECO:0000313" key="3">
    <source>
        <dbReference type="EMBL" id="CAE4662378.1"/>
    </source>
</evidence>
<evidence type="ECO:0000256" key="1">
    <source>
        <dbReference type="SAM" id="MobiDB-lite"/>
    </source>
</evidence>
<feature type="compositionally biased region" description="Basic and acidic residues" evidence="1">
    <location>
        <begin position="170"/>
        <end position="180"/>
    </location>
</feature>